<dbReference type="RefSeq" id="WP_208742829.1">
    <property type="nucleotide sequence ID" value="NZ_CP031778.1"/>
</dbReference>
<organism evidence="2 3">
    <name type="scientific">Bacillus cereus</name>
    <dbReference type="NCBI Taxonomy" id="1396"/>
    <lineage>
        <taxon>Bacteria</taxon>
        <taxon>Bacillati</taxon>
        <taxon>Bacillota</taxon>
        <taxon>Bacilli</taxon>
        <taxon>Bacillales</taxon>
        <taxon>Bacillaceae</taxon>
        <taxon>Bacillus</taxon>
        <taxon>Bacillus cereus group</taxon>
    </lineage>
</organism>
<accession>A0A9X7QNF1</accession>
<keyword evidence="1" id="KW-1133">Transmembrane helix</keyword>
<evidence type="ECO:0000313" key="3">
    <source>
        <dbReference type="Proteomes" id="UP000321735"/>
    </source>
</evidence>
<dbReference type="Proteomes" id="UP000321735">
    <property type="component" value="Chromosome"/>
</dbReference>
<keyword evidence="1" id="KW-0472">Membrane</keyword>
<reference evidence="2 3" key="1">
    <citation type="journal article" date="2019" name="Ecotoxicol. Environ. Saf.">
        <title>Microbial characterization of heavy metal resistant bacterial strains isolated from an electroplating wastewater treatment plant.</title>
        <authorList>
            <person name="Cai X."/>
            <person name="Zheng X."/>
            <person name="Zhang D."/>
            <person name="Iqbal W."/>
            <person name="Liu C."/>
            <person name="Yang B."/>
            <person name="Zhao X."/>
            <person name="Lu X."/>
            <person name="Mao Y."/>
        </authorList>
    </citation>
    <scope>NUCLEOTIDE SEQUENCE [LARGE SCALE GENOMIC DNA]</scope>
    <source>
        <strain evidence="2 3">Co1-1</strain>
    </source>
</reference>
<keyword evidence="1" id="KW-0812">Transmembrane</keyword>
<proteinExistence type="predicted"/>
<gene>
    <name evidence="2" type="ORF">D0437_29180</name>
</gene>
<name>A0A9X7QNF1_BACCE</name>
<feature type="transmembrane region" description="Helical" evidence="1">
    <location>
        <begin position="50"/>
        <end position="66"/>
    </location>
</feature>
<dbReference type="AlphaFoldDB" id="A0A9X7QNF1"/>
<sequence length="67" mass="7665">MRRHQAIVGKSGEGMSRSYILEGENIKLVQAKYAEEVGESLRFWEGCKNACLLSFPFWIAVGIIWFI</sequence>
<dbReference type="EMBL" id="CP031778">
    <property type="protein sequence ID" value="QDZ76887.1"/>
    <property type="molecule type" value="Genomic_DNA"/>
</dbReference>
<protein>
    <submittedName>
        <fullName evidence="2">Uncharacterized protein</fullName>
    </submittedName>
</protein>
<evidence type="ECO:0000256" key="1">
    <source>
        <dbReference type="SAM" id="Phobius"/>
    </source>
</evidence>
<evidence type="ECO:0000313" key="2">
    <source>
        <dbReference type="EMBL" id="QDZ76887.1"/>
    </source>
</evidence>